<comment type="caution">
    <text evidence="1">The sequence shown here is derived from an EMBL/GenBank/DDBJ whole genome shotgun (WGS) entry which is preliminary data.</text>
</comment>
<evidence type="ECO:0000313" key="2">
    <source>
        <dbReference type="Proteomes" id="UP001524502"/>
    </source>
</evidence>
<keyword evidence="2" id="KW-1185">Reference proteome</keyword>
<dbReference type="RefSeq" id="WP_256132130.1">
    <property type="nucleotide sequence ID" value="NZ_JANFXK010000009.1"/>
</dbReference>
<organism evidence="1 2">
    <name type="scientific">Anaerovorax odorimutans</name>
    <dbReference type="NCBI Taxonomy" id="109327"/>
    <lineage>
        <taxon>Bacteria</taxon>
        <taxon>Bacillati</taxon>
        <taxon>Bacillota</taxon>
        <taxon>Clostridia</taxon>
        <taxon>Peptostreptococcales</taxon>
        <taxon>Anaerovoracaceae</taxon>
        <taxon>Anaerovorax</taxon>
    </lineage>
</organism>
<sequence length="103" mass="11260">MEYITAINENRTLYIEKNKVAAILAQPRIQRVPGAGANIRGISLYDGQIVVYYRLGDGEGCGIIIKTDEDGLMGITAEYPSQDDIEPSALTAVMPGIWEIKSD</sequence>
<proteinExistence type="predicted"/>
<accession>A0ABT1RPY5</accession>
<evidence type="ECO:0000313" key="1">
    <source>
        <dbReference type="EMBL" id="MCQ4636941.1"/>
    </source>
</evidence>
<name>A0ABT1RPY5_9FIRM</name>
<protein>
    <submittedName>
        <fullName evidence="1">Phosphoglycerate mutase</fullName>
    </submittedName>
</protein>
<dbReference type="Proteomes" id="UP001524502">
    <property type="component" value="Unassembled WGS sequence"/>
</dbReference>
<dbReference type="InterPro" id="IPR036061">
    <property type="entry name" value="CheW-like_dom_sf"/>
</dbReference>
<gene>
    <name evidence="1" type="ORF">NE619_09375</name>
</gene>
<dbReference type="SUPFAM" id="SSF50341">
    <property type="entry name" value="CheW-like"/>
    <property type="match status" value="1"/>
</dbReference>
<reference evidence="1 2" key="1">
    <citation type="submission" date="2022-06" db="EMBL/GenBank/DDBJ databases">
        <title>Isolation of gut microbiota from human fecal samples.</title>
        <authorList>
            <person name="Pamer E.G."/>
            <person name="Barat B."/>
            <person name="Waligurski E."/>
            <person name="Medina S."/>
            <person name="Paddock L."/>
            <person name="Mostad J."/>
        </authorList>
    </citation>
    <scope>NUCLEOTIDE SEQUENCE [LARGE SCALE GENOMIC DNA]</scope>
    <source>
        <strain evidence="1 2">SL.3.17</strain>
    </source>
</reference>
<dbReference type="EMBL" id="JANFXK010000009">
    <property type="protein sequence ID" value="MCQ4636941.1"/>
    <property type="molecule type" value="Genomic_DNA"/>
</dbReference>